<evidence type="ECO:0000259" key="1">
    <source>
        <dbReference type="SMART" id="SM00872"/>
    </source>
</evidence>
<dbReference type="GO" id="GO:0000329">
    <property type="term" value="C:fungal-type vacuole membrane"/>
    <property type="evidence" value="ECO:0007669"/>
    <property type="project" value="TreeGrafter"/>
</dbReference>
<dbReference type="SUPFAM" id="SSF88688">
    <property type="entry name" value="Families 57/38 glycoside transferase middle domain"/>
    <property type="match status" value="1"/>
</dbReference>
<dbReference type="GO" id="GO:0030246">
    <property type="term" value="F:carbohydrate binding"/>
    <property type="evidence" value="ECO:0007669"/>
    <property type="project" value="InterPro"/>
</dbReference>
<gene>
    <name evidence="2" type="ORF">PSTG_04942</name>
</gene>
<dbReference type="SUPFAM" id="SSF88713">
    <property type="entry name" value="Glycoside hydrolase/deacetylase"/>
    <property type="match status" value="1"/>
</dbReference>
<keyword evidence="3" id="KW-1185">Reference proteome</keyword>
<dbReference type="InterPro" id="IPR000602">
    <property type="entry name" value="Glyco_hydro_38_N"/>
</dbReference>
<dbReference type="InterPro" id="IPR011330">
    <property type="entry name" value="Glyco_hydro/deAcase_b/a-brl"/>
</dbReference>
<accession>A0A0L0VRB0</accession>
<dbReference type="InterPro" id="IPR027291">
    <property type="entry name" value="Glyco_hydro_38_N_sf"/>
</dbReference>
<reference evidence="3" key="1">
    <citation type="submission" date="2014-03" db="EMBL/GenBank/DDBJ databases">
        <title>The Genome Sequence of Puccinia striiformis f. sp. tritici PST-78.</title>
        <authorList>
            <consortium name="The Broad Institute Genome Sequencing Platform"/>
            <person name="Cuomo C."/>
            <person name="Hulbert S."/>
            <person name="Chen X."/>
            <person name="Walker B."/>
            <person name="Young S.K."/>
            <person name="Zeng Q."/>
            <person name="Gargeya S."/>
            <person name="Fitzgerald M."/>
            <person name="Haas B."/>
            <person name="Abouelleil A."/>
            <person name="Alvarado L."/>
            <person name="Arachchi H.M."/>
            <person name="Berlin A.M."/>
            <person name="Chapman S.B."/>
            <person name="Goldberg J."/>
            <person name="Griggs A."/>
            <person name="Gujja S."/>
            <person name="Hansen M."/>
            <person name="Howarth C."/>
            <person name="Imamovic A."/>
            <person name="Larimer J."/>
            <person name="McCowan C."/>
            <person name="Montmayeur A."/>
            <person name="Murphy C."/>
            <person name="Neiman D."/>
            <person name="Pearson M."/>
            <person name="Priest M."/>
            <person name="Roberts A."/>
            <person name="Saif S."/>
            <person name="Shea T."/>
            <person name="Sisk P."/>
            <person name="Sykes S."/>
            <person name="Wortman J."/>
            <person name="Nusbaum C."/>
            <person name="Birren B."/>
        </authorList>
    </citation>
    <scope>NUCLEOTIDE SEQUENCE [LARGE SCALE GENOMIC DNA]</scope>
    <source>
        <strain evidence="3">race PST-78</strain>
    </source>
</reference>
<feature type="domain" description="Glycoside hydrolase family 38 central" evidence="1">
    <location>
        <begin position="534"/>
        <end position="600"/>
    </location>
</feature>
<dbReference type="PANTHER" id="PTHR46017">
    <property type="entry name" value="ALPHA-MANNOSIDASE 2C1"/>
    <property type="match status" value="1"/>
</dbReference>
<dbReference type="Proteomes" id="UP000054564">
    <property type="component" value="Unassembled WGS sequence"/>
</dbReference>
<dbReference type="EMBL" id="AJIL01000027">
    <property type="protein sequence ID" value="KNF01823.1"/>
    <property type="molecule type" value="Genomic_DNA"/>
</dbReference>
<dbReference type="InterPro" id="IPR054723">
    <property type="entry name" value="Ams1-like_N"/>
</dbReference>
<evidence type="ECO:0000313" key="2">
    <source>
        <dbReference type="EMBL" id="KNF01823.1"/>
    </source>
</evidence>
<dbReference type="Pfam" id="PF09261">
    <property type="entry name" value="Alpha-mann_mid"/>
    <property type="match status" value="1"/>
</dbReference>
<protein>
    <recommendedName>
        <fullName evidence="1">Glycoside hydrolase family 38 central domain-containing protein</fullName>
    </recommendedName>
</protein>
<comment type="caution">
    <text evidence="2">The sequence shown here is derived from an EMBL/GenBank/DDBJ whole genome shotgun (WGS) entry which is preliminary data.</text>
</comment>
<proteinExistence type="predicted"/>
<dbReference type="SMART" id="SM00872">
    <property type="entry name" value="Alpha-mann_mid"/>
    <property type="match status" value="1"/>
</dbReference>
<dbReference type="STRING" id="1165861.A0A0L0VRB0"/>
<name>A0A0L0VRB0_9BASI</name>
<dbReference type="Pfam" id="PF22907">
    <property type="entry name" value="Ams1-like_1st"/>
    <property type="match status" value="1"/>
</dbReference>
<dbReference type="GO" id="GO:0006013">
    <property type="term" value="P:mannose metabolic process"/>
    <property type="evidence" value="ECO:0007669"/>
    <property type="project" value="InterPro"/>
</dbReference>
<dbReference type="InterPro" id="IPR011013">
    <property type="entry name" value="Gal_mutarotase_sf_dom"/>
</dbReference>
<sequence length="885" mass="100175">MATGDYPLQGASVPKANRFRNVTLGHLDNFIGGNYKHQNLSSVLYEARDGSKSVVHLEAWSAAGRSKPSFAEAAHQHYTRISTGFKFGPSWTNPWVRATIIVPKHLQEKERVQFEFDPGCEAMVYSSEGLPLQGLTGGTNDLRRVEFIIPRHSRMFPLKIYIEVSANADLVVPRMESWHPMWDFQVITGMTSICITLQEHFELEISVLGSRRLQIIINLAEITKNLPPTDPACLRARTFAMNIMNTFQAGDLSTIAACGRIAERLLGSDWTQKEVFDPKSDWDFEGDSEGTPVFAIGHCRIDTAWLWPFSVTQRKIARSLSTQIDLIQRYPEYRFLASSAQQYKWLEELYPQLFSAVRREVEHGKFFGTDGSWVENDTNMPSGEALCSFYTAKGISNLGLGDTPISFGYPIRLVIHLRSRKSVASRISWSHFNVFPHSNFNWIGIDGTQILVHMTPVDTYNAQANWIMIYHLCKENSFPPLLHGLQLKCFEMCRLVYGNGDGGGGSVSDFYKMSLKKTENGKRLPTWRGELYLEYHCGTYTSHGAIKRHNRKSKILLREIEYFATSIFIKQGQRLSISKDELDHLWEIAAAVRNKDTEEFHYVLANQFLTVEISPRGRITRVIDIGLGRELILPGSATGSVIYQGVLSTISHDLEGQSMALIQNLHRNSTNPWPTMHGTWGRLRRILLEASIIKSCKISDPHQDQGKHQASFAISPHRGQFLESDVPEVAAAFNNPLHVRYLPHNSRPSPSLEPSPQIFRLEVLGSRNVFLDIIKRSEDDTFAVPSRKPIKTVVIRLYEAYGGSAVVNLITSLQPINVFMVGILEREIEAVQPYECNQSIVDAACTTTHSLPQPRSVTEKREQHLKQALRLKFKPFQPMTLKFVL</sequence>
<dbReference type="Pfam" id="PF01074">
    <property type="entry name" value="Glyco_hydro_38N"/>
    <property type="match status" value="1"/>
</dbReference>
<dbReference type="InterPro" id="IPR015341">
    <property type="entry name" value="Glyco_hydro_38_cen"/>
</dbReference>
<organism evidence="2 3">
    <name type="scientific">Puccinia striiformis f. sp. tritici PST-78</name>
    <dbReference type="NCBI Taxonomy" id="1165861"/>
    <lineage>
        <taxon>Eukaryota</taxon>
        <taxon>Fungi</taxon>
        <taxon>Dikarya</taxon>
        <taxon>Basidiomycota</taxon>
        <taxon>Pucciniomycotina</taxon>
        <taxon>Pucciniomycetes</taxon>
        <taxon>Pucciniales</taxon>
        <taxon>Pucciniaceae</taxon>
        <taxon>Puccinia</taxon>
    </lineage>
</organism>
<evidence type="ECO:0000313" key="3">
    <source>
        <dbReference type="Proteomes" id="UP000054564"/>
    </source>
</evidence>
<dbReference type="PANTHER" id="PTHR46017:SF1">
    <property type="entry name" value="ALPHA-MANNOSIDASE 2C1"/>
    <property type="match status" value="1"/>
</dbReference>
<dbReference type="SUPFAM" id="SSF74650">
    <property type="entry name" value="Galactose mutarotase-like"/>
    <property type="match status" value="1"/>
</dbReference>
<dbReference type="AlphaFoldDB" id="A0A0L0VRB0"/>
<dbReference type="GO" id="GO:0004559">
    <property type="term" value="F:alpha-mannosidase activity"/>
    <property type="evidence" value="ECO:0007669"/>
    <property type="project" value="InterPro"/>
</dbReference>
<dbReference type="GO" id="GO:0009313">
    <property type="term" value="P:oligosaccharide catabolic process"/>
    <property type="evidence" value="ECO:0007669"/>
    <property type="project" value="TreeGrafter"/>
</dbReference>
<dbReference type="Gene3D" id="3.20.110.10">
    <property type="entry name" value="Glycoside hydrolase 38, N terminal domain"/>
    <property type="match status" value="1"/>
</dbReference>
<dbReference type="InterPro" id="IPR028995">
    <property type="entry name" value="Glyco_hydro_57/38_cen_sf"/>
</dbReference>